<dbReference type="Proteomes" id="UP000485562">
    <property type="component" value="Unassembled WGS sequence"/>
</dbReference>
<organism evidence="1">
    <name type="scientific">candidate division TA06 bacterium ADurb.Bin131</name>
    <dbReference type="NCBI Taxonomy" id="1852827"/>
    <lineage>
        <taxon>Bacteria</taxon>
        <taxon>Bacteria division TA06</taxon>
    </lineage>
</organism>
<dbReference type="SUPFAM" id="SSF55486">
    <property type="entry name" value="Metalloproteases ('zincins'), catalytic domain"/>
    <property type="match status" value="1"/>
</dbReference>
<protein>
    <submittedName>
        <fullName evidence="1">Uncharacterized protein</fullName>
    </submittedName>
</protein>
<dbReference type="EMBL" id="MWDQ01000119">
    <property type="protein sequence ID" value="OQB72640.1"/>
    <property type="molecule type" value="Genomic_DNA"/>
</dbReference>
<comment type="caution">
    <text evidence="1">The sequence shown here is derived from an EMBL/GenBank/DDBJ whole genome shotgun (WGS) entry which is preliminary data.</text>
</comment>
<accession>A0A1V6C742</accession>
<gene>
    <name evidence="1" type="ORF">BWX89_01257</name>
</gene>
<sequence>MFILPLGLNRRGKDKLKLRVWRDPDLPQGMESYLKTCFVSDIIPENRYEWVQTKFESCRNNEFNLVYSSAVNPPGLLGWYKGNSNVEIRWDAIQQVYPHDSQLFKRTGYVTAHEMGHSYTAWHHNNCLMVANPGDLPEDCDKFCNRCKNEWWKILGGL</sequence>
<dbReference type="AlphaFoldDB" id="A0A1V6C742"/>
<name>A0A1V6C742_UNCT6</name>
<evidence type="ECO:0000313" key="1">
    <source>
        <dbReference type="EMBL" id="OQB72640.1"/>
    </source>
</evidence>
<reference evidence="1" key="1">
    <citation type="submission" date="2017-02" db="EMBL/GenBank/DDBJ databases">
        <title>Delving into the versatile metabolic prowess of the omnipresent phylum Bacteroidetes.</title>
        <authorList>
            <person name="Nobu M.K."/>
            <person name="Mei R."/>
            <person name="Narihiro T."/>
            <person name="Kuroda K."/>
            <person name="Liu W.-T."/>
        </authorList>
    </citation>
    <scope>NUCLEOTIDE SEQUENCE</scope>
    <source>
        <strain evidence="1">ADurb.Bin131</strain>
    </source>
</reference>
<proteinExistence type="predicted"/>